<evidence type="ECO:0000313" key="2">
    <source>
        <dbReference type="EMBL" id="XAT63706.1"/>
    </source>
</evidence>
<reference evidence="2 3" key="1">
    <citation type="submission" date="2021-11" db="EMBL/GenBank/DDBJ databases">
        <title>Whole genome of Geoglobus acetivorans.</title>
        <authorList>
            <person name="Liu D."/>
        </authorList>
    </citation>
    <scope>NUCLEOTIDE SEQUENCE [LARGE SCALE GENOMIC DNA]</scope>
    <source>
        <strain evidence="2 3">SBH6</strain>
    </source>
</reference>
<dbReference type="EMBL" id="CP087714">
    <property type="protein sequence ID" value="XAT63706.1"/>
    <property type="molecule type" value="Genomic_DNA"/>
</dbReference>
<dbReference type="InterPro" id="IPR003141">
    <property type="entry name" value="Pol/His_phosphatase_N"/>
</dbReference>
<dbReference type="PANTHER" id="PTHR36928">
    <property type="entry name" value="PHOSPHATASE YCDX-RELATED"/>
    <property type="match status" value="1"/>
</dbReference>
<dbReference type="InterPro" id="IPR016195">
    <property type="entry name" value="Pol/histidinol_Pase-like"/>
</dbReference>
<dbReference type="RefSeq" id="WP_193807029.1">
    <property type="nucleotide sequence ID" value="NZ_CP087714.1"/>
</dbReference>
<dbReference type="PANTHER" id="PTHR36928:SF1">
    <property type="entry name" value="PHOSPHATASE YCDX-RELATED"/>
    <property type="match status" value="1"/>
</dbReference>
<accession>A0ABZ3H2B6</accession>
<feature type="domain" description="Polymerase/histidinol phosphatase N-terminal" evidence="1">
    <location>
        <begin position="2"/>
        <end position="74"/>
    </location>
</feature>
<proteinExistence type="predicted"/>
<dbReference type="Pfam" id="PF02811">
    <property type="entry name" value="PHP"/>
    <property type="match status" value="1"/>
</dbReference>
<protein>
    <submittedName>
        <fullName evidence="2">Histidinol phosphate phosphatase domain-containing protein</fullName>
    </submittedName>
</protein>
<dbReference type="SMART" id="SM00481">
    <property type="entry name" value="POLIIIAc"/>
    <property type="match status" value="1"/>
</dbReference>
<dbReference type="Gene3D" id="3.20.20.140">
    <property type="entry name" value="Metal-dependent hydrolases"/>
    <property type="match status" value="1"/>
</dbReference>
<evidence type="ECO:0000313" key="3">
    <source>
        <dbReference type="Proteomes" id="UP001492541"/>
    </source>
</evidence>
<dbReference type="InterPro" id="IPR004013">
    <property type="entry name" value="PHP_dom"/>
</dbReference>
<dbReference type="NCBIfam" id="NF004981">
    <property type="entry name" value="PRK06361.1"/>
    <property type="match status" value="1"/>
</dbReference>
<dbReference type="Proteomes" id="UP001492541">
    <property type="component" value="Chromosome"/>
</dbReference>
<dbReference type="GeneID" id="90450168"/>
<dbReference type="SUPFAM" id="SSF89550">
    <property type="entry name" value="PHP domain-like"/>
    <property type="match status" value="1"/>
</dbReference>
<dbReference type="CDD" id="cd07432">
    <property type="entry name" value="PHP_HisPPase"/>
    <property type="match status" value="1"/>
</dbReference>
<sequence>MIDLHIHSTFSDGELIPSEICRRLSALNYEAFAITDHVDFSNMDHVVSSLLKLRDFMEDYEIKMIPGVELTHIPPGLIGRAARMARELGAEIVIVHGETVAEPVKEGTNLSAVNEEIDILAHPGLVDERTCEIASDNGIYFEITSRRGHSLTNGHVAKMAQRYGVKLVLNTDSHSPFDFITGEQAVKVLRGAGIEDIEGVFRNSSDIVRLKK</sequence>
<organism evidence="2 3">
    <name type="scientific">Geoglobus acetivorans</name>
    <dbReference type="NCBI Taxonomy" id="565033"/>
    <lineage>
        <taxon>Archaea</taxon>
        <taxon>Methanobacteriati</taxon>
        <taxon>Methanobacteriota</taxon>
        <taxon>Archaeoglobi</taxon>
        <taxon>Archaeoglobales</taxon>
        <taxon>Archaeoglobaceae</taxon>
        <taxon>Geoglobus</taxon>
    </lineage>
</organism>
<gene>
    <name evidence="2" type="ORF">LPQ35_10690</name>
</gene>
<evidence type="ECO:0000259" key="1">
    <source>
        <dbReference type="SMART" id="SM00481"/>
    </source>
</evidence>
<name>A0ABZ3H2B6_GEOAI</name>
<keyword evidence="3" id="KW-1185">Reference proteome</keyword>
<dbReference type="InterPro" id="IPR050243">
    <property type="entry name" value="PHP_phosphatase"/>
</dbReference>